<keyword evidence="3" id="KW-0201">Cytochrome c-type biogenesis</keyword>
<feature type="transmembrane region" description="Helical" evidence="7">
    <location>
        <begin position="338"/>
        <end position="368"/>
    </location>
</feature>
<dbReference type="InterPro" id="IPR003834">
    <property type="entry name" value="Cyt_c_assmbl_TM_dom"/>
</dbReference>
<keyword evidence="4 7" id="KW-1133">Transmembrane helix</keyword>
<evidence type="ECO:0000259" key="10">
    <source>
        <dbReference type="Pfam" id="PF11412"/>
    </source>
</evidence>
<evidence type="ECO:0000313" key="11">
    <source>
        <dbReference type="EMBL" id="OEY97129.1"/>
    </source>
</evidence>
<evidence type="ECO:0000256" key="6">
    <source>
        <dbReference type="ARBA" id="ARBA00023284"/>
    </source>
</evidence>
<evidence type="ECO:0000256" key="1">
    <source>
        <dbReference type="ARBA" id="ARBA00004141"/>
    </source>
</evidence>
<evidence type="ECO:0000259" key="9">
    <source>
        <dbReference type="Pfam" id="PF02683"/>
    </source>
</evidence>
<reference evidence="11 12" key="1">
    <citation type="submission" date="2016-09" db="EMBL/GenBank/DDBJ databases">
        <authorList>
            <person name="Capua I."/>
            <person name="De Benedictis P."/>
            <person name="Joannis T."/>
            <person name="Lombin L.H."/>
            <person name="Cattoli G."/>
        </authorList>
    </citation>
    <scope>NUCLEOTIDE SEQUENCE [LARGE SCALE GENOMIC DNA]</scope>
    <source>
        <strain evidence="11 12">ANC 4671</strain>
    </source>
</reference>
<dbReference type="RefSeq" id="WP_070069278.1">
    <property type="nucleotide sequence ID" value="NZ_MKKK01000012.1"/>
</dbReference>
<proteinExistence type="predicted"/>
<feature type="transmembrane region" description="Helical" evidence="7">
    <location>
        <begin position="263"/>
        <end position="283"/>
    </location>
</feature>
<feature type="signal peptide" evidence="8">
    <location>
        <begin position="1"/>
        <end position="30"/>
    </location>
</feature>
<keyword evidence="12" id="KW-1185">Reference proteome</keyword>
<comment type="caution">
    <text evidence="11">The sequence shown here is derived from an EMBL/GenBank/DDBJ whole genome shotgun (WGS) entry which is preliminary data.</text>
</comment>
<feature type="transmembrane region" description="Helical" evidence="7">
    <location>
        <begin position="295"/>
        <end position="317"/>
    </location>
</feature>
<protein>
    <submittedName>
        <fullName evidence="11">Uncharacterized protein</fullName>
    </submittedName>
</protein>
<dbReference type="GO" id="GO:0016020">
    <property type="term" value="C:membrane"/>
    <property type="evidence" value="ECO:0007669"/>
    <property type="project" value="UniProtKB-SubCell"/>
</dbReference>
<dbReference type="STRING" id="1262585.BJI46_01475"/>
<evidence type="ECO:0000256" key="3">
    <source>
        <dbReference type="ARBA" id="ARBA00022748"/>
    </source>
</evidence>
<dbReference type="InterPro" id="IPR036249">
    <property type="entry name" value="Thioredoxin-like_sf"/>
</dbReference>
<dbReference type="PROSITE" id="PS00194">
    <property type="entry name" value="THIOREDOXIN_1"/>
    <property type="match status" value="1"/>
</dbReference>
<evidence type="ECO:0000256" key="8">
    <source>
        <dbReference type="SAM" id="SignalP"/>
    </source>
</evidence>
<feature type="transmembrane region" description="Helical" evidence="7">
    <location>
        <begin position="466"/>
        <end position="483"/>
    </location>
</feature>
<keyword evidence="2 7" id="KW-0812">Transmembrane</keyword>
<feature type="transmembrane region" description="Helical" evidence="7">
    <location>
        <begin position="412"/>
        <end position="429"/>
    </location>
</feature>
<feature type="transmembrane region" description="Helical" evidence="7">
    <location>
        <begin position="435"/>
        <end position="454"/>
    </location>
</feature>
<evidence type="ECO:0000256" key="7">
    <source>
        <dbReference type="SAM" id="Phobius"/>
    </source>
</evidence>
<dbReference type="Pfam" id="PF02683">
    <property type="entry name" value="DsbD_TM"/>
    <property type="match status" value="1"/>
</dbReference>
<name>A0A1E7RCJ2_9GAMM</name>
<accession>A0A1E7RCJ2</accession>
<dbReference type="Proteomes" id="UP000185895">
    <property type="component" value="Unassembled WGS sequence"/>
</dbReference>
<dbReference type="GO" id="GO:0017004">
    <property type="term" value="P:cytochrome complex assembly"/>
    <property type="evidence" value="ECO:0007669"/>
    <property type="project" value="UniProtKB-KW"/>
</dbReference>
<gene>
    <name evidence="11" type="ORF">BJI46_01475</name>
</gene>
<evidence type="ECO:0000256" key="2">
    <source>
        <dbReference type="ARBA" id="ARBA00022692"/>
    </source>
</evidence>
<evidence type="ECO:0000256" key="5">
    <source>
        <dbReference type="ARBA" id="ARBA00023136"/>
    </source>
</evidence>
<dbReference type="Gene3D" id="2.60.40.1250">
    <property type="entry name" value="Thiol:disulfide interchange protein DsbD, N-terminal domain"/>
    <property type="match status" value="1"/>
</dbReference>
<feature type="domain" description="Cytochrome C biogenesis protein transmembrane" evidence="9">
    <location>
        <begin position="219"/>
        <end position="432"/>
    </location>
</feature>
<dbReference type="Gene3D" id="3.40.30.10">
    <property type="entry name" value="Glutaredoxin"/>
    <property type="match status" value="1"/>
</dbReference>
<dbReference type="Pfam" id="PF11412">
    <property type="entry name" value="DsbD_N"/>
    <property type="match status" value="1"/>
</dbReference>
<feature type="transmembrane region" description="Helical" evidence="7">
    <location>
        <begin position="218"/>
        <end position="242"/>
    </location>
</feature>
<dbReference type="InterPro" id="IPR028250">
    <property type="entry name" value="DsbDN"/>
</dbReference>
<dbReference type="OrthoDB" id="9811036at2"/>
<keyword evidence="6" id="KW-0676">Redox-active center</keyword>
<feature type="transmembrane region" description="Helical" evidence="7">
    <location>
        <begin position="374"/>
        <end position="400"/>
    </location>
</feature>
<dbReference type="PANTHER" id="PTHR32234">
    <property type="entry name" value="THIOL:DISULFIDE INTERCHANGE PROTEIN DSBD"/>
    <property type="match status" value="1"/>
</dbReference>
<dbReference type="GO" id="GO:0015035">
    <property type="term" value="F:protein-disulfide reductase activity"/>
    <property type="evidence" value="ECO:0007669"/>
    <property type="project" value="TreeGrafter"/>
</dbReference>
<feature type="chain" id="PRO_5043144624" evidence="8">
    <location>
        <begin position="31"/>
        <end position="619"/>
    </location>
</feature>
<dbReference type="Pfam" id="PF13899">
    <property type="entry name" value="Thioredoxin_7"/>
    <property type="match status" value="1"/>
</dbReference>
<dbReference type="SUPFAM" id="SSF74863">
    <property type="entry name" value="Thiol:disulfide interchange protein DsbD, N-terminal domain (DsbD-alpha)"/>
    <property type="match status" value="1"/>
</dbReference>
<dbReference type="PANTHER" id="PTHR32234:SF0">
    <property type="entry name" value="THIOL:DISULFIDE INTERCHANGE PROTEIN DSBD"/>
    <property type="match status" value="1"/>
</dbReference>
<feature type="domain" description="Thiol:disulfide interchange protein DsbD N-terminal" evidence="10">
    <location>
        <begin position="32"/>
        <end position="139"/>
    </location>
</feature>
<organism evidence="11 12">
    <name type="scientific">Acinetobacter qingfengensis</name>
    <dbReference type="NCBI Taxonomy" id="1262585"/>
    <lineage>
        <taxon>Bacteria</taxon>
        <taxon>Pseudomonadati</taxon>
        <taxon>Pseudomonadota</taxon>
        <taxon>Gammaproteobacteria</taxon>
        <taxon>Moraxellales</taxon>
        <taxon>Moraxellaceae</taxon>
        <taxon>Acinetobacter</taxon>
    </lineage>
</organism>
<keyword evidence="5 7" id="KW-0472">Membrane</keyword>
<dbReference type="InterPro" id="IPR036929">
    <property type="entry name" value="DsbDN_sf"/>
</dbReference>
<dbReference type="GO" id="GO:0045454">
    <property type="term" value="P:cell redox homeostasis"/>
    <property type="evidence" value="ECO:0007669"/>
    <property type="project" value="TreeGrafter"/>
</dbReference>
<evidence type="ECO:0000313" key="12">
    <source>
        <dbReference type="Proteomes" id="UP000185895"/>
    </source>
</evidence>
<sequence length="619" mass="69621">MMYSTYQYVLKWWLSCLATIFILLLPTANAAEQFLPADQAFAFNVQSMSSQQAQLSWKIAPDYYLYQHKFAVTAGQQKIKLDLPAAQNKHDAYFGETQVYFQQVQINIDVKPRQTYTVLFQGCAEKGLCYPIQHVTFTTDTDGLVIESQAKPAQSSSGLFVSHEDTASVLSTGDHSPEDQPSKDHLLQDTVSTLPTSIHATQSASDQLWSARLHQQSLMWSMLLFLGLGCLLAFTPCSLPMLPILSSVLIRKHTGVRAWSMSLIFVLSMATVYAALGLLAASAGSNFQRWLQQPMVLIGFSLVFVLFSLNLFGLFELKLPQRWVNHLNVLQTRQQGGTLLGAALMGILSALLVGPCMTAPLAGTLLYISQSQNLLTGTILLFCLGFGMGIPLLLLSVLGSRMLPKPGIWMHQVRHIFGFLMLGLSLYFIRPLLPLFWFNIISLLLALSCAIYLLSKINRLNGWLRYFAMLLILGLAATVVWQVRQDWQQQQQQTQLAWNVVQTAQQFEIALQQAKKQHLPVVVDVYADWCVACQPIEHKLWNSAEVQVASTSIYKIKLDLSQYDASQQEILNRWQMLGPPTVLFLNAQVEEQRSLRLTGEFKLTQLLQRLEQLQLKSEK</sequence>
<dbReference type="EMBL" id="MKKK01000012">
    <property type="protein sequence ID" value="OEY97129.1"/>
    <property type="molecule type" value="Genomic_DNA"/>
</dbReference>
<evidence type="ECO:0000256" key="4">
    <source>
        <dbReference type="ARBA" id="ARBA00022989"/>
    </source>
</evidence>
<dbReference type="AlphaFoldDB" id="A0A1E7RCJ2"/>
<comment type="subcellular location">
    <subcellularLocation>
        <location evidence="1">Membrane</location>
        <topology evidence="1">Multi-pass membrane protein</topology>
    </subcellularLocation>
</comment>
<dbReference type="SUPFAM" id="SSF52833">
    <property type="entry name" value="Thioredoxin-like"/>
    <property type="match status" value="1"/>
</dbReference>
<keyword evidence="8" id="KW-0732">Signal</keyword>
<dbReference type="InterPro" id="IPR017937">
    <property type="entry name" value="Thioredoxin_CS"/>
</dbReference>
<dbReference type="NCBIfam" id="NF001419">
    <property type="entry name" value="PRK00293.1"/>
    <property type="match status" value="1"/>
</dbReference>